<evidence type="ECO:0000256" key="4">
    <source>
        <dbReference type="ARBA" id="ARBA00022741"/>
    </source>
</evidence>
<organism evidence="12 13">
    <name type="scientific">Tenacibaculum holothuriorum</name>
    <dbReference type="NCBI Taxonomy" id="1635173"/>
    <lineage>
        <taxon>Bacteria</taxon>
        <taxon>Pseudomonadati</taxon>
        <taxon>Bacteroidota</taxon>
        <taxon>Flavobacteriia</taxon>
        <taxon>Flavobacteriales</taxon>
        <taxon>Flavobacteriaceae</taxon>
        <taxon>Tenacibaculum</taxon>
    </lineage>
</organism>
<keyword evidence="6 7" id="KW-0342">GTP-binding</keyword>
<dbReference type="PROSITE" id="PS51713">
    <property type="entry name" value="G_ERA"/>
    <property type="match status" value="1"/>
</dbReference>
<dbReference type="GO" id="GO:0000028">
    <property type="term" value="P:ribosomal small subunit assembly"/>
    <property type="evidence" value="ECO:0007669"/>
    <property type="project" value="TreeGrafter"/>
</dbReference>
<dbReference type="PROSITE" id="PS50823">
    <property type="entry name" value="KH_TYPE_2"/>
    <property type="match status" value="1"/>
</dbReference>
<name>A0A1Y2PB39_9FLAO</name>
<evidence type="ECO:0000256" key="8">
    <source>
        <dbReference type="PROSITE-ProRule" id="PRU01050"/>
    </source>
</evidence>
<dbReference type="GO" id="GO:0070181">
    <property type="term" value="F:small ribosomal subunit rRNA binding"/>
    <property type="evidence" value="ECO:0007669"/>
    <property type="project" value="UniProtKB-UniRule"/>
</dbReference>
<dbReference type="Gene3D" id="3.30.300.20">
    <property type="match status" value="1"/>
</dbReference>
<dbReference type="InterPro" id="IPR004044">
    <property type="entry name" value="KH_dom_type_2"/>
</dbReference>
<dbReference type="FunCoup" id="A0A1Y2PB39">
    <property type="interactions" value="463"/>
</dbReference>
<dbReference type="HAMAP" id="MF_00367">
    <property type="entry name" value="GTPase_Era"/>
    <property type="match status" value="1"/>
</dbReference>
<dbReference type="Proteomes" id="UP000194221">
    <property type="component" value="Unassembled WGS sequence"/>
</dbReference>
<keyword evidence="7" id="KW-0472">Membrane</keyword>
<dbReference type="InterPro" id="IPR006073">
    <property type="entry name" value="GTP-bd"/>
</dbReference>
<feature type="region of interest" description="G5" evidence="8">
    <location>
        <begin position="149"/>
        <end position="151"/>
    </location>
</feature>
<dbReference type="CDD" id="cd04163">
    <property type="entry name" value="Era"/>
    <property type="match status" value="1"/>
</dbReference>
<evidence type="ECO:0000313" key="13">
    <source>
        <dbReference type="Proteomes" id="UP000194221"/>
    </source>
</evidence>
<comment type="function">
    <text evidence="7">An essential GTPase that binds both GDP and GTP, with rapid nucleotide exchange. Plays a role in 16S rRNA processing and 30S ribosomal subunit biogenesis and possibly also in cell cycle regulation and energy metabolism.</text>
</comment>
<evidence type="ECO:0000256" key="2">
    <source>
        <dbReference type="ARBA" id="ARBA00020484"/>
    </source>
</evidence>
<proteinExistence type="inferred from homology"/>
<feature type="region of interest" description="G1" evidence="8">
    <location>
        <begin position="12"/>
        <end position="19"/>
    </location>
</feature>
<evidence type="ECO:0000256" key="6">
    <source>
        <dbReference type="ARBA" id="ARBA00023134"/>
    </source>
</evidence>
<feature type="domain" description="KH type-2" evidence="10">
    <location>
        <begin position="201"/>
        <end position="277"/>
    </location>
</feature>
<feature type="binding site" evidence="7">
    <location>
        <begin position="12"/>
        <end position="19"/>
    </location>
    <ligand>
        <name>GTP</name>
        <dbReference type="ChEBI" id="CHEBI:37565"/>
    </ligand>
</feature>
<dbReference type="STRING" id="1635173.WH52_14240"/>
<dbReference type="OrthoDB" id="9805918at2"/>
<dbReference type="InParanoid" id="A0A1Y2PB39"/>
<sequence length="293" mass="33985">MTHKAGFVNIIGNPNVGKSTLMNALVGEKLSIITSKAQTTRHRILGIVNDDDYQVIFSDTPGIIKPAYELQESMMDFVKSAFEDADVLIYMVEVGEKELKNEAFFNKIINSKIPVILLLNKIDKSSQEQVEEKIAYWRSKVPNSFVYVISALEKFNVETVFYKIIELLPEAPPFYPKDQLTDKPERFFVNETIREKILQQYKKEIPYSVEVETESFVENDDIIKIRSVIMVERDTQKGIIIGHKGSAIKRVGTDARKDLQHFFDKKVYLDLYVKVNKNWRSNDRQLRRFGYKD</sequence>
<dbReference type="InterPro" id="IPR005662">
    <property type="entry name" value="GTPase_Era-like"/>
</dbReference>
<dbReference type="InterPro" id="IPR030388">
    <property type="entry name" value="G_ERA_dom"/>
</dbReference>
<dbReference type="Gene3D" id="3.40.50.300">
    <property type="entry name" value="P-loop containing nucleotide triphosphate hydrolases"/>
    <property type="match status" value="1"/>
</dbReference>
<keyword evidence="5 7" id="KW-0694">RNA-binding</keyword>
<dbReference type="GO" id="GO:0003924">
    <property type="term" value="F:GTPase activity"/>
    <property type="evidence" value="ECO:0007669"/>
    <property type="project" value="UniProtKB-UniRule"/>
</dbReference>
<dbReference type="CDD" id="cd22534">
    <property type="entry name" value="KH-II_Era"/>
    <property type="match status" value="1"/>
</dbReference>
<dbReference type="InterPro" id="IPR009019">
    <property type="entry name" value="KH_sf_prok-type"/>
</dbReference>
<comment type="subcellular location">
    <subcellularLocation>
        <location evidence="7">Cytoplasm</location>
    </subcellularLocation>
    <subcellularLocation>
        <location evidence="7">Cell membrane</location>
        <topology evidence="7">Peripheral membrane protein</topology>
    </subcellularLocation>
</comment>
<evidence type="ECO:0000256" key="3">
    <source>
        <dbReference type="ARBA" id="ARBA00022517"/>
    </source>
</evidence>
<evidence type="ECO:0000256" key="9">
    <source>
        <dbReference type="RuleBase" id="RU003761"/>
    </source>
</evidence>
<protein>
    <recommendedName>
        <fullName evidence="2 7">GTPase Era</fullName>
    </recommendedName>
</protein>
<keyword evidence="4 7" id="KW-0547">Nucleotide-binding</keyword>
<dbReference type="NCBIfam" id="TIGR00436">
    <property type="entry name" value="era"/>
    <property type="match status" value="1"/>
</dbReference>
<dbReference type="Pfam" id="PF07650">
    <property type="entry name" value="KH_2"/>
    <property type="match status" value="1"/>
</dbReference>
<dbReference type="PANTHER" id="PTHR42698">
    <property type="entry name" value="GTPASE ERA"/>
    <property type="match status" value="1"/>
</dbReference>
<keyword evidence="7" id="KW-0963">Cytoplasm</keyword>
<dbReference type="PANTHER" id="PTHR42698:SF1">
    <property type="entry name" value="GTPASE ERA, MITOCHONDRIAL"/>
    <property type="match status" value="1"/>
</dbReference>
<evidence type="ECO:0000256" key="5">
    <source>
        <dbReference type="ARBA" id="ARBA00022884"/>
    </source>
</evidence>
<dbReference type="NCBIfam" id="NF000908">
    <property type="entry name" value="PRK00089.1"/>
    <property type="match status" value="1"/>
</dbReference>
<dbReference type="EMBL" id="LAPZ01000017">
    <property type="protein sequence ID" value="OSY86938.1"/>
    <property type="molecule type" value="Genomic_DNA"/>
</dbReference>
<evidence type="ECO:0000256" key="7">
    <source>
        <dbReference type="HAMAP-Rule" id="MF_00367"/>
    </source>
</evidence>
<dbReference type="RefSeq" id="WP_086031647.1">
    <property type="nucleotide sequence ID" value="NZ_LAPZ01000017.1"/>
</dbReference>
<feature type="binding site" evidence="7">
    <location>
        <begin position="120"/>
        <end position="123"/>
    </location>
    <ligand>
        <name>GTP</name>
        <dbReference type="ChEBI" id="CHEBI:37565"/>
    </ligand>
</feature>
<keyword evidence="7" id="KW-0699">rRNA-binding</keyword>
<dbReference type="InterPro" id="IPR015946">
    <property type="entry name" value="KH_dom-like_a/b"/>
</dbReference>
<dbReference type="GO" id="GO:0043024">
    <property type="term" value="F:ribosomal small subunit binding"/>
    <property type="evidence" value="ECO:0007669"/>
    <property type="project" value="TreeGrafter"/>
</dbReference>
<evidence type="ECO:0000256" key="1">
    <source>
        <dbReference type="ARBA" id="ARBA00007921"/>
    </source>
</evidence>
<comment type="subunit">
    <text evidence="7">Monomer.</text>
</comment>
<dbReference type="GO" id="GO:0005886">
    <property type="term" value="C:plasma membrane"/>
    <property type="evidence" value="ECO:0007669"/>
    <property type="project" value="UniProtKB-SubCell"/>
</dbReference>
<reference evidence="12 13" key="1">
    <citation type="submission" date="2015-03" db="EMBL/GenBank/DDBJ databases">
        <title>Genome sequence of Tenacibaculum sp. S2-2, isolated from intestinal microbiota of sea cucumber, Apostichopus japonicas.</title>
        <authorList>
            <person name="Shao Z."/>
            <person name="Wang L."/>
            <person name="Li X."/>
        </authorList>
    </citation>
    <scope>NUCLEOTIDE SEQUENCE [LARGE SCALE GENOMIC DNA]</scope>
    <source>
        <strain evidence="12 13">S2-2</strain>
    </source>
</reference>
<evidence type="ECO:0000259" key="11">
    <source>
        <dbReference type="PROSITE" id="PS51713"/>
    </source>
</evidence>
<dbReference type="GO" id="GO:0005829">
    <property type="term" value="C:cytosol"/>
    <property type="evidence" value="ECO:0007669"/>
    <property type="project" value="TreeGrafter"/>
</dbReference>
<evidence type="ECO:0000259" key="10">
    <source>
        <dbReference type="PROSITE" id="PS50823"/>
    </source>
</evidence>
<feature type="region of interest" description="G3" evidence="8">
    <location>
        <begin position="59"/>
        <end position="62"/>
    </location>
</feature>
<dbReference type="InterPro" id="IPR027417">
    <property type="entry name" value="P-loop_NTPase"/>
</dbReference>
<keyword evidence="13" id="KW-1185">Reference proteome</keyword>
<comment type="caution">
    <text evidence="12">The sequence shown here is derived from an EMBL/GenBank/DDBJ whole genome shotgun (WGS) entry which is preliminary data.</text>
</comment>
<dbReference type="PRINTS" id="PR00326">
    <property type="entry name" value="GTP1OBG"/>
</dbReference>
<feature type="region of interest" description="G4" evidence="8">
    <location>
        <begin position="120"/>
        <end position="123"/>
    </location>
</feature>
<evidence type="ECO:0000313" key="12">
    <source>
        <dbReference type="EMBL" id="OSY86938.1"/>
    </source>
</evidence>
<dbReference type="AlphaFoldDB" id="A0A1Y2PB39"/>
<accession>A0A1Y2PB39</accession>
<dbReference type="GO" id="GO:0005525">
    <property type="term" value="F:GTP binding"/>
    <property type="evidence" value="ECO:0007669"/>
    <property type="project" value="UniProtKB-UniRule"/>
</dbReference>
<gene>
    <name evidence="7" type="primary">era</name>
    <name evidence="12" type="ORF">WH52_14240</name>
</gene>
<feature type="domain" description="Era-type G" evidence="11">
    <location>
        <begin position="4"/>
        <end position="170"/>
    </location>
</feature>
<feature type="region of interest" description="G2" evidence="8">
    <location>
        <begin position="38"/>
        <end position="42"/>
    </location>
</feature>
<keyword evidence="3 7" id="KW-0690">Ribosome biogenesis</keyword>
<dbReference type="FunFam" id="3.30.300.20:FF:000003">
    <property type="entry name" value="GTPase Era"/>
    <property type="match status" value="1"/>
</dbReference>
<dbReference type="InterPro" id="IPR005225">
    <property type="entry name" value="Small_GTP-bd"/>
</dbReference>
<dbReference type="SUPFAM" id="SSF54814">
    <property type="entry name" value="Prokaryotic type KH domain (KH-domain type II)"/>
    <property type="match status" value="1"/>
</dbReference>
<dbReference type="NCBIfam" id="TIGR00231">
    <property type="entry name" value="small_GTP"/>
    <property type="match status" value="1"/>
</dbReference>
<dbReference type="Pfam" id="PF01926">
    <property type="entry name" value="MMR_HSR1"/>
    <property type="match status" value="1"/>
</dbReference>
<comment type="similarity">
    <text evidence="1 7 8 9">Belongs to the TRAFAC class TrmE-Era-EngA-EngB-Septin-like GTPase superfamily. Era GTPase family.</text>
</comment>
<dbReference type="SUPFAM" id="SSF52540">
    <property type="entry name" value="P-loop containing nucleoside triphosphate hydrolases"/>
    <property type="match status" value="1"/>
</dbReference>
<feature type="binding site" evidence="7">
    <location>
        <begin position="59"/>
        <end position="63"/>
    </location>
    <ligand>
        <name>GTP</name>
        <dbReference type="ChEBI" id="CHEBI:37565"/>
    </ligand>
</feature>
<keyword evidence="7" id="KW-1003">Cell membrane</keyword>